<dbReference type="STRING" id="56646.A0A2L2T2I9"/>
<dbReference type="Pfam" id="PF07250">
    <property type="entry name" value="Glyoxal_oxid_N"/>
    <property type="match status" value="1"/>
</dbReference>
<dbReference type="Gene3D" id="2.60.120.260">
    <property type="entry name" value="Galactose-binding domain-like"/>
    <property type="match status" value="1"/>
</dbReference>
<feature type="compositionally biased region" description="Polar residues" evidence="2">
    <location>
        <begin position="330"/>
        <end position="339"/>
    </location>
</feature>
<protein>
    <recommendedName>
        <fullName evidence="4">F5/8 type C domain-containing protein</fullName>
    </recommendedName>
</protein>
<feature type="compositionally biased region" description="Basic and acidic residues" evidence="2">
    <location>
        <begin position="252"/>
        <end position="262"/>
    </location>
</feature>
<evidence type="ECO:0000256" key="1">
    <source>
        <dbReference type="ARBA" id="ARBA00022729"/>
    </source>
</evidence>
<evidence type="ECO:0000259" key="4">
    <source>
        <dbReference type="PROSITE" id="PS50022"/>
    </source>
</evidence>
<feature type="signal peptide" evidence="3">
    <location>
        <begin position="1"/>
        <end position="19"/>
    </location>
</feature>
<dbReference type="PANTHER" id="PTHR32208">
    <property type="entry name" value="SECRETED PROTEIN-RELATED"/>
    <property type="match status" value="1"/>
</dbReference>
<evidence type="ECO:0000313" key="6">
    <source>
        <dbReference type="Proteomes" id="UP000245910"/>
    </source>
</evidence>
<dbReference type="Pfam" id="PF09118">
    <property type="entry name" value="GO-like_E_set"/>
    <property type="match status" value="1"/>
</dbReference>
<keyword evidence="6" id="KW-1185">Reference proteome</keyword>
<reference evidence="6" key="1">
    <citation type="submission" date="2014-10" db="EMBL/GenBank/DDBJ databases">
        <authorList>
            <person name="King R."/>
        </authorList>
    </citation>
    <scope>NUCLEOTIDE SEQUENCE [LARGE SCALE GENOMIC DNA]</scope>
    <source>
        <strain evidence="6">A3/5</strain>
    </source>
</reference>
<feature type="domain" description="F5/8 type C" evidence="4">
    <location>
        <begin position="402"/>
        <end position="556"/>
    </location>
</feature>
<dbReference type="InterPro" id="IPR006652">
    <property type="entry name" value="Kelch_1"/>
</dbReference>
<dbReference type="InterPro" id="IPR015202">
    <property type="entry name" value="GO-like_E_set"/>
</dbReference>
<dbReference type="PROSITE" id="PS50022">
    <property type="entry name" value="FA58C_3"/>
    <property type="match status" value="1"/>
</dbReference>
<dbReference type="SMART" id="SM00612">
    <property type="entry name" value="Kelch"/>
    <property type="match status" value="3"/>
</dbReference>
<dbReference type="KEGG" id="fvn:FVRRES_00380"/>
<proteinExistence type="predicted"/>
<dbReference type="InterPro" id="IPR009880">
    <property type="entry name" value="Glyoxal_oxidase_N"/>
</dbReference>
<dbReference type="InterPro" id="IPR011043">
    <property type="entry name" value="Gal_Oxase/kelch_b-propeller"/>
</dbReference>
<evidence type="ECO:0000256" key="3">
    <source>
        <dbReference type="SAM" id="SignalP"/>
    </source>
</evidence>
<dbReference type="SMART" id="SM00231">
    <property type="entry name" value="FA58C"/>
    <property type="match status" value="1"/>
</dbReference>
<feature type="compositionally biased region" description="Acidic residues" evidence="2">
    <location>
        <begin position="88"/>
        <end position="106"/>
    </location>
</feature>
<name>A0A2L2T2I9_9HYPO</name>
<organism evidence="5 6">
    <name type="scientific">Fusarium venenatum</name>
    <dbReference type="NCBI Taxonomy" id="56646"/>
    <lineage>
        <taxon>Eukaryota</taxon>
        <taxon>Fungi</taxon>
        <taxon>Dikarya</taxon>
        <taxon>Ascomycota</taxon>
        <taxon>Pezizomycotina</taxon>
        <taxon>Sordariomycetes</taxon>
        <taxon>Hypocreomycetidae</taxon>
        <taxon>Hypocreales</taxon>
        <taxon>Nectriaceae</taxon>
        <taxon>Fusarium</taxon>
    </lineage>
</organism>
<dbReference type="AlphaFoldDB" id="A0A2L2T2I9"/>
<feature type="chain" id="PRO_5014888800" description="F5/8 type C domain-containing protein" evidence="3">
    <location>
        <begin position="20"/>
        <end position="1052"/>
    </location>
</feature>
<feature type="region of interest" description="Disordered" evidence="2">
    <location>
        <begin position="38"/>
        <end position="397"/>
    </location>
</feature>
<dbReference type="InterPro" id="IPR014756">
    <property type="entry name" value="Ig_E-set"/>
</dbReference>
<dbReference type="InterPro" id="IPR000421">
    <property type="entry name" value="FA58C"/>
</dbReference>
<evidence type="ECO:0000313" key="5">
    <source>
        <dbReference type="EMBL" id="CEI63868.1"/>
    </source>
</evidence>
<dbReference type="SUPFAM" id="SSF50965">
    <property type="entry name" value="Galactose oxidase, central domain"/>
    <property type="match status" value="1"/>
</dbReference>
<dbReference type="SUPFAM" id="SSF49785">
    <property type="entry name" value="Galactose-binding domain-like"/>
    <property type="match status" value="1"/>
</dbReference>
<dbReference type="OrthoDB" id="2019572at2759"/>
<dbReference type="PANTHER" id="PTHR32208:SF68">
    <property type="entry name" value="GALACTOSE OXIDASE"/>
    <property type="match status" value="1"/>
</dbReference>
<feature type="compositionally biased region" description="Basic residues" evidence="2">
    <location>
        <begin position="188"/>
        <end position="198"/>
    </location>
</feature>
<dbReference type="SUPFAM" id="SSF81296">
    <property type="entry name" value="E set domains"/>
    <property type="match status" value="1"/>
</dbReference>
<dbReference type="CDD" id="cd02851">
    <property type="entry name" value="E_set_GO_C"/>
    <property type="match status" value="1"/>
</dbReference>
<keyword evidence="1 3" id="KW-0732">Signal</keyword>
<dbReference type="InterPro" id="IPR037293">
    <property type="entry name" value="Gal_Oxidase_central_sf"/>
</dbReference>
<feature type="compositionally biased region" description="Polar residues" evidence="2">
    <location>
        <begin position="224"/>
        <end position="244"/>
    </location>
</feature>
<dbReference type="EMBL" id="LN649229">
    <property type="protein sequence ID" value="CEI63868.1"/>
    <property type="molecule type" value="Genomic_DNA"/>
</dbReference>
<dbReference type="InterPro" id="IPR008979">
    <property type="entry name" value="Galactose-bd-like_sf"/>
</dbReference>
<feature type="compositionally biased region" description="Basic and acidic residues" evidence="2">
    <location>
        <begin position="279"/>
        <end position="298"/>
    </location>
</feature>
<dbReference type="GeneID" id="37252024"/>
<sequence>MKPVFALMICLGLLEGADAIAIPEFVSPKVGYITPLTHGEKKDASSPAVKSGSETNSPPRVYGAYSPKSKLVDLPPVRRSEKTAESYGSDDDVEDDYQYDSGDDTPEPPKDSSDSDDAEEVYPEPMMAPAYVRTGALPVDKPEAAPKAKSSKKVDNKSKSKSESKSSDDTVHTVKHGGDDDSESGSSGKKKQKGKGKNKGNDDNSGKHSGDDDASKPRSKAEDSTPTSKSALSTSVTPRPTSGTHSEDDDDQKSRTKTEDSPKPTSTSDDSSRGSGKGKGKEKGKGGSGKHTGDDDTTKASSKKGSKDDSTKPASKKTSDSPRHPRAVKTHQSGSTFDPNSAKGGGKNGPGYYKPFDPPKMNKGYIQAVPPQARQKNNNSNPKVKPRPQLNKRVSGPLSSLCKREQLLSLRAAAPLESVTIDRSKWKVTCDSMNQGDECQNAIDGKENTIWHTQWEGGEPAPPHMITVDMKKVYNVNGISMLPRQDGSQNGYIAQHQVFLSKDNKNWGSPVAYGTWYTDYTTKYANFDTQPARYVRLVAITEANGNPWTSIAELNVFQGNDYVPPQPSSLGAWGPTVNVPIIPVASTVDPKTGKVLIWSSWARDTMDGGPGGLTLTSMWDPATGLVSERQVTETNHDMFCPGISLDGNGQLVVTGGNNAERTSLFDPIKQAWIPGPDMKVSRGYQSSATTSTGKVFTIGGSWSGGEAFKNGEVYDPKKKTWTLLNKADVQKMLTADAQGLFRSDNHAWLFGWKKGTVFQAGPSKAMNWYYTDEKDGNVKTAGQRKSDRGVAPDAMCGNAIMFDAVKGKILTNGGTPNYQDSDATADAHIITINNPGNKAAVSYASEGLFHARVFHSSVVLPNGNVFITGGQQYAIPFADATPVLEPEMYLPDEDHFVLMKPNNIVRTYHSIALLLPDGRVFNGGGGLCGGCDTNHFDAQLYTPPYLYDSKGRLAARPKIASVSASTIKVGGTVTVQTSGVVVQASLVRYGSATHTVNSDQRRVPLILSDAGKNTYTFQVPSDPGVVLPGYWMLFVMDKNGVPSVASTIKVTG</sequence>
<dbReference type="Gene3D" id="2.60.40.10">
    <property type="entry name" value="Immunoglobulins"/>
    <property type="match status" value="1"/>
</dbReference>
<feature type="compositionally biased region" description="Basic and acidic residues" evidence="2">
    <location>
        <begin position="305"/>
        <end position="323"/>
    </location>
</feature>
<dbReference type="RefSeq" id="XP_025587588.1">
    <property type="nucleotide sequence ID" value="XM_025732043.2"/>
</dbReference>
<feature type="compositionally biased region" description="Basic and acidic residues" evidence="2">
    <location>
        <begin position="140"/>
        <end position="179"/>
    </location>
</feature>
<dbReference type="Gene3D" id="2.130.10.80">
    <property type="entry name" value="Galactose oxidase/kelch, beta-propeller"/>
    <property type="match status" value="1"/>
</dbReference>
<feature type="compositionally biased region" description="Basic and acidic residues" evidence="2">
    <location>
        <begin position="199"/>
        <end position="223"/>
    </location>
</feature>
<accession>A0A2L2T2I9</accession>
<dbReference type="Proteomes" id="UP000245910">
    <property type="component" value="Chromosome I"/>
</dbReference>
<dbReference type="InterPro" id="IPR013783">
    <property type="entry name" value="Ig-like_fold"/>
</dbReference>
<dbReference type="Pfam" id="PF00754">
    <property type="entry name" value="F5_F8_type_C"/>
    <property type="match status" value="1"/>
</dbReference>
<evidence type="ECO:0000256" key="2">
    <source>
        <dbReference type="SAM" id="MobiDB-lite"/>
    </source>
</evidence>